<reference evidence="9 10" key="1">
    <citation type="submission" date="2014-04" db="EMBL/GenBank/DDBJ databases">
        <authorList>
            <consortium name="DOE Joint Genome Institute"/>
            <person name="Kuo A."/>
            <person name="Girlanda M."/>
            <person name="Perotto S."/>
            <person name="Kohler A."/>
            <person name="Nagy L.G."/>
            <person name="Floudas D."/>
            <person name="Copeland A."/>
            <person name="Barry K.W."/>
            <person name="Cichocki N."/>
            <person name="Veneault-Fourrey C."/>
            <person name="LaButti K."/>
            <person name="Lindquist E.A."/>
            <person name="Lipzen A."/>
            <person name="Lundell T."/>
            <person name="Morin E."/>
            <person name="Murat C."/>
            <person name="Sun H."/>
            <person name="Tunlid A."/>
            <person name="Henrissat B."/>
            <person name="Grigoriev I.V."/>
            <person name="Hibbett D.S."/>
            <person name="Martin F."/>
            <person name="Nordberg H.P."/>
            <person name="Cantor M.N."/>
            <person name="Hua S.X."/>
        </authorList>
    </citation>
    <scope>NUCLEOTIDE SEQUENCE [LARGE SCALE GENOMIC DNA]</scope>
    <source>
        <strain evidence="9 10">MUT 4182</strain>
    </source>
</reference>
<comment type="subcellular location">
    <subcellularLocation>
        <location evidence="1">Cytoplasm</location>
    </subcellularLocation>
</comment>
<dbReference type="GO" id="GO:0016281">
    <property type="term" value="C:eukaryotic translation initiation factor 4F complex"/>
    <property type="evidence" value="ECO:0007669"/>
    <property type="project" value="TreeGrafter"/>
</dbReference>
<gene>
    <name evidence="9" type="ORF">M407DRAFT_65575</name>
</gene>
<keyword evidence="7" id="KW-0648">Protein biosynthesis</keyword>
<dbReference type="InterPro" id="IPR003890">
    <property type="entry name" value="MIF4G-like_typ-3"/>
</dbReference>
<evidence type="ECO:0000259" key="8">
    <source>
        <dbReference type="SMART" id="SM00543"/>
    </source>
</evidence>
<dbReference type="GO" id="GO:0003743">
    <property type="term" value="F:translation initiation factor activity"/>
    <property type="evidence" value="ECO:0007669"/>
    <property type="project" value="UniProtKB-KW"/>
</dbReference>
<dbReference type="Proteomes" id="UP000054248">
    <property type="component" value="Unassembled WGS sequence"/>
</dbReference>
<dbReference type="GO" id="GO:0010494">
    <property type="term" value="C:cytoplasmic stress granule"/>
    <property type="evidence" value="ECO:0007669"/>
    <property type="project" value="UniProtKB-ARBA"/>
</dbReference>
<reference evidence="10" key="2">
    <citation type="submission" date="2015-01" db="EMBL/GenBank/DDBJ databases">
        <title>Evolutionary Origins and Diversification of the Mycorrhizal Mutualists.</title>
        <authorList>
            <consortium name="DOE Joint Genome Institute"/>
            <consortium name="Mycorrhizal Genomics Consortium"/>
            <person name="Kohler A."/>
            <person name="Kuo A."/>
            <person name="Nagy L.G."/>
            <person name="Floudas D."/>
            <person name="Copeland A."/>
            <person name="Barry K.W."/>
            <person name="Cichocki N."/>
            <person name="Veneault-Fourrey C."/>
            <person name="LaButti K."/>
            <person name="Lindquist E.A."/>
            <person name="Lipzen A."/>
            <person name="Lundell T."/>
            <person name="Morin E."/>
            <person name="Murat C."/>
            <person name="Riley R."/>
            <person name="Ohm R."/>
            <person name="Sun H."/>
            <person name="Tunlid A."/>
            <person name="Henrissat B."/>
            <person name="Grigoriev I.V."/>
            <person name="Hibbett D.S."/>
            <person name="Martin F."/>
        </authorList>
    </citation>
    <scope>NUCLEOTIDE SEQUENCE [LARGE SCALE GENOMIC DNA]</scope>
    <source>
        <strain evidence="10">MUT 4182</strain>
    </source>
</reference>
<keyword evidence="3" id="KW-0963">Cytoplasm</keyword>
<keyword evidence="4" id="KW-0396">Initiation factor</keyword>
<keyword evidence="10" id="KW-1185">Reference proteome</keyword>
<dbReference type="GO" id="GO:0003729">
    <property type="term" value="F:mRNA binding"/>
    <property type="evidence" value="ECO:0007669"/>
    <property type="project" value="TreeGrafter"/>
</dbReference>
<evidence type="ECO:0000313" key="9">
    <source>
        <dbReference type="EMBL" id="KIO33478.1"/>
    </source>
</evidence>
<dbReference type="FunFam" id="1.25.40.180:FF:000020">
    <property type="entry name" value="Eukaryotic translation initiation factor subunit"/>
    <property type="match status" value="1"/>
</dbReference>
<comment type="similarity">
    <text evidence="2">Belongs to the eukaryotic initiation factor 4G family.</text>
</comment>
<evidence type="ECO:0000256" key="1">
    <source>
        <dbReference type="ARBA" id="ARBA00004496"/>
    </source>
</evidence>
<accession>A0A0C3LHN1</accession>
<proteinExistence type="inferred from homology"/>
<feature type="non-terminal residue" evidence="9">
    <location>
        <position position="1"/>
    </location>
</feature>
<evidence type="ECO:0000256" key="5">
    <source>
        <dbReference type="ARBA" id="ARBA00022553"/>
    </source>
</evidence>
<dbReference type="SUPFAM" id="SSF48371">
    <property type="entry name" value="ARM repeat"/>
    <property type="match status" value="1"/>
</dbReference>
<dbReference type="OrthoDB" id="514777at2759"/>
<sequence>RNRLSVDASSPEYIERKVTVLLNKLTMENFDSVSDQVVSWANKSENETDCATLILVIRFIFEKATDESHWADMYARLCKKVMDTLSPNVQADNVRNNAGEPVVGGQLFRRFLLIRCQEEFEHGWFKMEADGASNVEPELGTAEYYIRVKAKRQGLGLVRFIGELYKLQMLTERVIHECIKKLLPPETGDPREAEIETLCKLLTTVGERIDVPKSKVYMDIYFGRIQRVAYSNGVAARMRYMILDIIELRQRHWRGRNADTKPPMTAQGLDRVPRANLISVLGRHHQRVNNQGGSPLV</sequence>
<evidence type="ECO:0000256" key="3">
    <source>
        <dbReference type="ARBA" id="ARBA00022490"/>
    </source>
</evidence>
<keyword evidence="6" id="KW-0694">RNA-binding</keyword>
<evidence type="ECO:0000256" key="7">
    <source>
        <dbReference type="ARBA" id="ARBA00022917"/>
    </source>
</evidence>
<name>A0A0C3LHN1_9AGAM</name>
<dbReference type="Gene3D" id="1.25.40.180">
    <property type="match status" value="1"/>
</dbReference>
<dbReference type="PANTHER" id="PTHR23253:SF9">
    <property type="entry name" value="EUKARYOTIC TRANSLATION INITIATION FACTOR 4 GAMMA 2"/>
    <property type="match status" value="1"/>
</dbReference>
<evidence type="ECO:0000256" key="6">
    <source>
        <dbReference type="ARBA" id="ARBA00022884"/>
    </source>
</evidence>
<dbReference type="STRING" id="1051891.A0A0C3LHN1"/>
<evidence type="ECO:0000256" key="4">
    <source>
        <dbReference type="ARBA" id="ARBA00022540"/>
    </source>
</evidence>
<dbReference type="Pfam" id="PF02854">
    <property type="entry name" value="MIF4G"/>
    <property type="match status" value="1"/>
</dbReference>
<evidence type="ECO:0000313" key="10">
    <source>
        <dbReference type="Proteomes" id="UP000054248"/>
    </source>
</evidence>
<protein>
    <recommendedName>
        <fullName evidence="8">MIF4G domain-containing protein</fullName>
    </recommendedName>
</protein>
<keyword evidence="5" id="KW-0597">Phosphoprotein</keyword>
<organism evidence="9 10">
    <name type="scientific">Tulasnella calospora MUT 4182</name>
    <dbReference type="NCBI Taxonomy" id="1051891"/>
    <lineage>
        <taxon>Eukaryota</taxon>
        <taxon>Fungi</taxon>
        <taxon>Dikarya</taxon>
        <taxon>Basidiomycota</taxon>
        <taxon>Agaricomycotina</taxon>
        <taxon>Agaricomycetes</taxon>
        <taxon>Cantharellales</taxon>
        <taxon>Tulasnellaceae</taxon>
        <taxon>Tulasnella</taxon>
    </lineage>
</organism>
<dbReference type="SMART" id="SM00543">
    <property type="entry name" value="MIF4G"/>
    <property type="match status" value="1"/>
</dbReference>
<feature type="domain" description="MIF4G" evidence="8">
    <location>
        <begin position="15"/>
        <end position="252"/>
    </location>
</feature>
<dbReference type="HOGENOM" id="CLU_030857_1_0_1"/>
<dbReference type="InterPro" id="IPR016024">
    <property type="entry name" value="ARM-type_fold"/>
</dbReference>
<dbReference type="PANTHER" id="PTHR23253">
    <property type="entry name" value="EUKARYOTIC TRANSLATION INITIATION FACTOR 4 GAMMA"/>
    <property type="match status" value="1"/>
</dbReference>
<evidence type="ECO:0000256" key="2">
    <source>
        <dbReference type="ARBA" id="ARBA00005775"/>
    </source>
</evidence>
<dbReference type="AlphaFoldDB" id="A0A0C3LHN1"/>
<dbReference type="EMBL" id="KN822948">
    <property type="protein sequence ID" value="KIO33478.1"/>
    <property type="molecule type" value="Genomic_DNA"/>
</dbReference>